<evidence type="ECO:0000313" key="1">
    <source>
        <dbReference type="EMBL" id="WTY37885.1"/>
    </source>
</evidence>
<sequence length="50" mass="5482">MLSIVARGAGADIRKVPDIVPDIDDPPLTWAPTCPVRTKITPYLGVWPIR</sequence>
<organism evidence="1 2">
    <name type="scientific">Nocardia salmonicida</name>
    <dbReference type="NCBI Taxonomy" id="53431"/>
    <lineage>
        <taxon>Bacteria</taxon>
        <taxon>Bacillati</taxon>
        <taxon>Actinomycetota</taxon>
        <taxon>Actinomycetes</taxon>
        <taxon>Mycobacteriales</taxon>
        <taxon>Nocardiaceae</taxon>
        <taxon>Nocardia</taxon>
    </lineage>
</organism>
<dbReference type="RefSeq" id="WP_405149828.1">
    <property type="nucleotide sequence ID" value="NZ_CP109527.1"/>
</dbReference>
<dbReference type="EMBL" id="CP109527">
    <property type="protein sequence ID" value="WTY37885.1"/>
    <property type="molecule type" value="Genomic_DNA"/>
</dbReference>
<reference evidence="1 2" key="1">
    <citation type="submission" date="2022-10" db="EMBL/GenBank/DDBJ databases">
        <title>The complete genomes of actinobacterial strains from the NBC collection.</title>
        <authorList>
            <person name="Joergensen T.S."/>
            <person name="Alvarez Arevalo M."/>
            <person name="Sterndorff E.B."/>
            <person name="Faurdal D."/>
            <person name="Vuksanovic O."/>
            <person name="Mourched A.-S."/>
            <person name="Charusanti P."/>
            <person name="Shaw S."/>
            <person name="Blin K."/>
            <person name="Weber T."/>
        </authorList>
    </citation>
    <scope>NUCLEOTIDE SEQUENCE [LARGE SCALE GENOMIC DNA]</scope>
    <source>
        <strain evidence="1 2">NBC_01413</strain>
    </source>
</reference>
<name>A0ABZ1ND04_9NOCA</name>
<protein>
    <submittedName>
        <fullName evidence="1">Uncharacterized protein</fullName>
    </submittedName>
</protein>
<keyword evidence="2" id="KW-1185">Reference proteome</keyword>
<dbReference type="Proteomes" id="UP001621418">
    <property type="component" value="Chromosome"/>
</dbReference>
<evidence type="ECO:0000313" key="2">
    <source>
        <dbReference type="Proteomes" id="UP001621418"/>
    </source>
</evidence>
<gene>
    <name evidence="1" type="ORF">OG308_08610</name>
</gene>
<accession>A0ABZ1ND04</accession>
<proteinExistence type="predicted"/>